<comment type="caution">
    <text evidence="1">The sequence shown here is derived from an EMBL/GenBank/DDBJ whole genome shotgun (WGS) entry which is preliminary data.</text>
</comment>
<proteinExistence type="predicted"/>
<accession>D6U348</accession>
<organism evidence="1 2">
    <name type="scientific">Ktedonobacter racemifer DSM 44963</name>
    <dbReference type="NCBI Taxonomy" id="485913"/>
    <lineage>
        <taxon>Bacteria</taxon>
        <taxon>Bacillati</taxon>
        <taxon>Chloroflexota</taxon>
        <taxon>Ktedonobacteria</taxon>
        <taxon>Ktedonobacterales</taxon>
        <taxon>Ktedonobacteraceae</taxon>
        <taxon>Ktedonobacter</taxon>
    </lineage>
</organism>
<dbReference type="Proteomes" id="UP000004508">
    <property type="component" value="Unassembled WGS sequence"/>
</dbReference>
<name>D6U348_KTERA</name>
<sequence>MEVQECARSAENPDGISRLQVNLLSLWTKSKVSFETHDEFSCAREMSQRVIRSLGRHMDLIDFRALSVASCPHLPRLSVSKSQSFSDQYDGWMSQAERFAAPGLPIGVVNMPRSSRLSSAQREFPLHHVHLVRYVRIIAGVGLIGLPVMPGGNHRNCVLPSQAFSPFSPSSNTGGTDFQIDELLEASSPL</sequence>
<dbReference type="AlphaFoldDB" id="D6U348"/>
<gene>
    <name evidence="1" type="ORF">Krac_1723</name>
</gene>
<dbReference type="InParanoid" id="D6U348"/>
<reference evidence="1 2" key="1">
    <citation type="journal article" date="2011" name="Stand. Genomic Sci.">
        <title>Non-contiguous finished genome sequence and contextual data of the filamentous soil bacterium Ktedonobacter racemifer type strain (SOSP1-21).</title>
        <authorList>
            <person name="Chang Y.J."/>
            <person name="Land M."/>
            <person name="Hauser L."/>
            <person name="Chertkov O."/>
            <person name="Del Rio T.G."/>
            <person name="Nolan M."/>
            <person name="Copeland A."/>
            <person name="Tice H."/>
            <person name="Cheng J.F."/>
            <person name="Lucas S."/>
            <person name="Han C."/>
            <person name="Goodwin L."/>
            <person name="Pitluck S."/>
            <person name="Ivanova N."/>
            <person name="Ovchinikova G."/>
            <person name="Pati A."/>
            <person name="Chen A."/>
            <person name="Palaniappan K."/>
            <person name="Mavromatis K."/>
            <person name="Liolios K."/>
            <person name="Brettin T."/>
            <person name="Fiebig A."/>
            <person name="Rohde M."/>
            <person name="Abt B."/>
            <person name="Goker M."/>
            <person name="Detter J.C."/>
            <person name="Woyke T."/>
            <person name="Bristow J."/>
            <person name="Eisen J.A."/>
            <person name="Markowitz V."/>
            <person name="Hugenholtz P."/>
            <person name="Kyrpides N.C."/>
            <person name="Klenk H.P."/>
            <person name="Lapidus A."/>
        </authorList>
    </citation>
    <scope>NUCLEOTIDE SEQUENCE [LARGE SCALE GENOMIC DNA]</scope>
    <source>
        <strain evidence="2">DSM 44963</strain>
    </source>
</reference>
<evidence type="ECO:0000313" key="1">
    <source>
        <dbReference type="EMBL" id="EFH81052.1"/>
    </source>
</evidence>
<keyword evidence="2" id="KW-1185">Reference proteome</keyword>
<dbReference type="EMBL" id="ADVG01000004">
    <property type="protein sequence ID" value="EFH81052.1"/>
    <property type="molecule type" value="Genomic_DNA"/>
</dbReference>
<evidence type="ECO:0000313" key="2">
    <source>
        <dbReference type="Proteomes" id="UP000004508"/>
    </source>
</evidence>
<protein>
    <submittedName>
        <fullName evidence="1">Uncharacterized protein</fullName>
    </submittedName>
</protein>